<keyword evidence="2 6" id="KW-0689">Ribosomal protein</keyword>
<evidence type="ECO:0000313" key="6">
    <source>
        <dbReference type="EMBL" id="BAS01664.1"/>
    </source>
</evidence>
<geneLocation type="nucleomorph" evidence="6"/>
<name>A0A0H5BQW6_9EUKA</name>
<evidence type="ECO:0000256" key="4">
    <source>
        <dbReference type="SAM" id="MobiDB-lite"/>
    </source>
</evidence>
<feature type="domain" description="Large ribosomal subunit protein uL2 C-terminal" evidence="5">
    <location>
        <begin position="96"/>
        <end position="231"/>
    </location>
</feature>
<keyword evidence="6" id="KW-0542">Nucleomorph</keyword>
<dbReference type="InterPro" id="IPR008991">
    <property type="entry name" value="Translation_prot_SH3-like_sf"/>
</dbReference>
<dbReference type="SMART" id="SM01382">
    <property type="entry name" value="Ribosomal_L2_C"/>
    <property type="match status" value="1"/>
</dbReference>
<evidence type="ECO:0000256" key="1">
    <source>
        <dbReference type="ARBA" id="ARBA00005636"/>
    </source>
</evidence>
<dbReference type="InterPro" id="IPR014726">
    <property type="entry name" value="Ribosomal_uL2_dom3"/>
</dbReference>
<dbReference type="InterPro" id="IPR012340">
    <property type="entry name" value="NA-bd_OB-fold"/>
</dbReference>
<dbReference type="InterPro" id="IPR002171">
    <property type="entry name" value="Ribosomal_uL2"/>
</dbReference>
<dbReference type="PROSITE" id="PS00467">
    <property type="entry name" value="RIBOSOMAL_L2"/>
    <property type="match status" value="1"/>
</dbReference>
<dbReference type="AlphaFoldDB" id="A0A0H5BQW6"/>
<gene>
    <name evidence="6" type="primary">rpl8</name>
</gene>
<dbReference type="InterPro" id="IPR022669">
    <property type="entry name" value="Ribosomal_uL2_C"/>
</dbReference>
<dbReference type="PANTHER" id="PTHR13691">
    <property type="entry name" value="RIBOSOMAL PROTEIN L2"/>
    <property type="match status" value="1"/>
</dbReference>
<protein>
    <submittedName>
        <fullName evidence="6">Ribosomal protein L8</fullName>
    </submittedName>
</protein>
<dbReference type="GO" id="GO:0003735">
    <property type="term" value="F:structural constituent of ribosome"/>
    <property type="evidence" value="ECO:0007669"/>
    <property type="project" value="InterPro"/>
</dbReference>
<keyword evidence="3" id="KW-0687">Ribonucleoprotein</keyword>
<dbReference type="InterPro" id="IPR022671">
    <property type="entry name" value="Ribosomal_uL2_CS"/>
</dbReference>
<organism evidence="6">
    <name type="scientific">Lotharella vacuolata</name>
    <dbReference type="NCBI Taxonomy" id="74820"/>
    <lineage>
        <taxon>Eukaryota</taxon>
        <taxon>Sar</taxon>
        <taxon>Rhizaria</taxon>
        <taxon>Cercozoa</taxon>
        <taxon>Chlorarachniophyceae</taxon>
        <taxon>Lotharella</taxon>
    </lineage>
</organism>
<dbReference type="Gene3D" id="2.30.30.30">
    <property type="match status" value="1"/>
</dbReference>
<feature type="region of interest" description="Disordered" evidence="4">
    <location>
        <begin position="205"/>
        <end position="232"/>
    </location>
</feature>
<evidence type="ECO:0000256" key="3">
    <source>
        <dbReference type="ARBA" id="ARBA00023274"/>
    </source>
</evidence>
<reference evidence="6" key="1">
    <citation type="journal article" date="2015" name="Genome Biol. Evol.">
        <title>Nucleomorph Genome Sequences of Two Chlorarachniophytes, Amorphochlora amoebiformis and Lotharella vacuolata.</title>
        <authorList>
            <person name="Suzuki S."/>
            <person name="Shirato S."/>
            <person name="Hirakawa Y."/>
            <person name="Ishida K."/>
        </authorList>
    </citation>
    <scope>NUCLEOTIDE SEQUENCE</scope>
    <source>
        <strain evidence="6">CCMP240</strain>
    </source>
</reference>
<accession>A0A0H5BQW6</accession>
<dbReference type="SUPFAM" id="SSF50104">
    <property type="entry name" value="Translation proteins SH3-like domain"/>
    <property type="match status" value="1"/>
</dbReference>
<dbReference type="EMBL" id="AB996601">
    <property type="protein sequence ID" value="BAS01664.1"/>
    <property type="molecule type" value="Genomic_DNA"/>
</dbReference>
<dbReference type="GO" id="GO:0002181">
    <property type="term" value="P:cytoplasmic translation"/>
    <property type="evidence" value="ECO:0007669"/>
    <property type="project" value="TreeGrafter"/>
</dbReference>
<dbReference type="Pfam" id="PF03947">
    <property type="entry name" value="Ribosomal_L2_C"/>
    <property type="match status" value="1"/>
</dbReference>
<comment type="similarity">
    <text evidence="1">Belongs to the universal ribosomal protein uL2 family.</text>
</comment>
<dbReference type="PANTHER" id="PTHR13691:SF16">
    <property type="entry name" value="LARGE RIBOSOMAL SUBUNIT PROTEIN UL2"/>
    <property type="match status" value="1"/>
</dbReference>
<evidence type="ECO:0000259" key="5">
    <source>
        <dbReference type="SMART" id="SM01382"/>
    </source>
</evidence>
<dbReference type="Gene3D" id="2.40.50.140">
    <property type="entry name" value="Nucleic acid-binding proteins"/>
    <property type="match status" value="1"/>
</dbReference>
<dbReference type="FunFam" id="4.10.950.10:FF:000002">
    <property type="entry name" value="60S ribosomal protein L2"/>
    <property type="match status" value="1"/>
</dbReference>
<dbReference type="PIRSF" id="PIRSF002158">
    <property type="entry name" value="Ribosomal_L2"/>
    <property type="match status" value="1"/>
</dbReference>
<dbReference type="GO" id="GO:0003723">
    <property type="term" value="F:RNA binding"/>
    <property type="evidence" value="ECO:0007669"/>
    <property type="project" value="TreeGrafter"/>
</dbReference>
<dbReference type="GO" id="GO:0022625">
    <property type="term" value="C:cytosolic large ribosomal subunit"/>
    <property type="evidence" value="ECO:0007669"/>
    <property type="project" value="TreeGrafter"/>
</dbReference>
<sequence length="260" mass="28746">MGKLIVCQRKGKGSIFKMNLKQNSGSPKYVSLNLYEKNNYYKGIITKFLFDRVCNRPNLKIKINAPNFKFSYYELFIAVEGLYTGKTIFCGLKSKLSLGSVLPIKKCPLGSSICNVEEKQGDCGTIARASGTFCILTTLLCTKKSAKIKLPSKNLKLINFNCRATIGLVAGSGRTKKPLLKAGCKFYNMMKKKKKFPRIRGVATNPVDHPHGGGNHQHVGHSSTVSRRSPPGQKVGLIAAKRTGVKGHRIFFTVKENMKI</sequence>
<dbReference type="InterPro" id="IPR014722">
    <property type="entry name" value="Rib_uL2_dom2"/>
</dbReference>
<dbReference type="Gene3D" id="4.10.950.10">
    <property type="entry name" value="Ribosomal protein L2, domain 3"/>
    <property type="match status" value="1"/>
</dbReference>
<proteinExistence type="inferred from homology"/>
<evidence type="ECO:0000256" key="2">
    <source>
        <dbReference type="ARBA" id="ARBA00022980"/>
    </source>
</evidence>